<accession>A0A8S5NJY1</accession>
<name>A0A8S5NJY1_9CAUD</name>
<proteinExistence type="predicted"/>
<sequence>MCCHFDFLSIWLTQHNTCLEIKLYPVNNARK</sequence>
<organism evidence="1">
    <name type="scientific">Siphoviridae sp. ctrKX6</name>
    <dbReference type="NCBI Taxonomy" id="2826476"/>
    <lineage>
        <taxon>Viruses</taxon>
        <taxon>Duplodnaviria</taxon>
        <taxon>Heunggongvirae</taxon>
        <taxon>Uroviricota</taxon>
        <taxon>Caudoviricetes</taxon>
    </lineage>
</organism>
<evidence type="ECO:0000313" key="1">
    <source>
        <dbReference type="EMBL" id="DAD94655.1"/>
    </source>
</evidence>
<protein>
    <submittedName>
        <fullName evidence="1">Uncharacterized protein</fullName>
    </submittedName>
</protein>
<reference evidence="1" key="1">
    <citation type="journal article" date="2021" name="Proc. Natl. Acad. Sci. U.S.A.">
        <title>A Catalog of Tens of Thousands of Viruses from Human Metagenomes Reveals Hidden Associations with Chronic Diseases.</title>
        <authorList>
            <person name="Tisza M.J."/>
            <person name="Buck C.B."/>
        </authorList>
    </citation>
    <scope>NUCLEOTIDE SEQUENCE</scope>
    <source>
        <strain evidence="1">CtrKX6</strain>
    </source>
</reference>
<dbReference type="EMBL" id="BK015179">
    <property type="protein sequence ID" value="DAD94655.1"/>
    <property type="molecule type" value="Genomic_DNA"/>
</dbReference>